<sequence length="56" mass="6707">MCHRSCTLRMTKKNNLEEIELKDLDYLKISDIKNDNSEISKELRAFYGKLFGYKFD</sequence>
<dbReference type="HOGENOM" id="CLU_3015874_0_0_1"/>
<dbReference type="AlphaFoldDB" id="L7JV79"/>
<reference evidence="1 2" key="1">
    <citation type="journal article" date="2012" name="PLoS Pathog.">
        <title>The genome of the obligate intracellular parasite Trachipleistophora hominis: new insights into microsporidian genome dynamics and reductive evolution.</title>
        <authorList>
            <person name="Heinz E."/>
            <person name="Williams T.A."/>
            <person name="Nakjang S."/>
            <person name="Noel C.J."/>
            <person name="Swan D.C."/>
            <person name="Goldberg A.V."/>
            <person name="Harris S.R."/>
            <person name="Weinmaier T."/>
            <person name="Markert S."/>
            <person name="Becher D."/>
            <person name="Bernhardt J."/>
            <person name="Dagan T."/>
            <person name="Hacker C."/>
            <person name="Lucocq J.M."/>
            <person name="Schweder T."/>
            <person name="Rattei T."/>
            <person name="Hall N."/>
            <person name="Hirt R.P."/>
            <person name="Embley T.M."/>
        </authorList>
    </citation>
    <scope>NUCLEOTIDE SEQUENCE [LARGE SCALE GENOMIC DNA]</scope>
</reference>
<protein>
    <submittedName>
        <fullName evidence="1">Uncharacterized protein</fullName>
    </submittedName>
</protein>
<name>L7JV79_TRAHO</name>
<accession>L7JV79</accession>
<dbReference type="InParanoid" id="L7JV79"/>
<dbReference type="VEuPathDB" id="MicrosporidiaDB:THOM_2118"/>
<dbReference type="EMBL" id="JH994005">
    <property type="protein sequence ID" value="ELQ74956.1"/>
    <property type="molecule type" value="Genomic_DNA"/>
</dbReference>
<organism evidence="1 2">
    <name type="scientific">Trachipleistophora hominis</name>
    <name type="common">Microsporidian parasite</name>
    <dbReference type="NCBI Taxonomy" id="72359"/>
    <lineage>
        <taxon>Eukaryota</taxon>
        <taxon>Fungi</taxon>
        <taxon>Fungi incertae sedis</taxon>
        <taxon>Microsporidia</taxon>
        <taxon>Pleistophoridae</taxon>
        <taxon>Trachipleistophora</taxon>
    </lineage>
</organism>
<dbReference type="Proteomes" id="UP000011185">
    <property type="component" value="Unassembled WGS sequence"/>
</dbReference>
<keyword evidence="2" id="KW-1185">Reference proteome</keyword>
<gene>
    <name evidence="1" type="ORF">THOM_2118</name>
</gene>
<evidence type="ECO:0000313" key="2">
    <source>
        <dbReference type="Proteomes" id="UP000011185"/>
    </source>
</evidence>
<evidence type="ECO:0000313" key="1">
    <source>
        <dbReference type="EMBL" id="ELQ74956.1"/>
    </source>
</evidence>
<proteinExistence type="predicted"/>